<protein>
    <submittedName>
        <fullName evidence="1">Uncharacterized protein</fullName>
    </submittedName>
</protein>
<name>X1G0G0_9ZZZZ</name>
<accession>X1G0G0</accession>
<dbReference type="EMBL" id="BARU01005348">
    <property type="protein sequence ID" value="GAH35069.1"/>
    <property type="molecule type" value="Genomic_DNA"/>
</dbReference>
<evidence type="ECO:0000313" key="1">
    <source>
        <dbReference type="EMBL" id="GAH35069.1"/>
    </source>
</evidence>
<proteinExistence type="predicted"/>
<reference evidence="1" key="1">
    <citation type="journal article" date="2014" name="Front. Microbiol.">
        <title>High frequency of phylogenetically diverse reductive dehalogenase-homologous genes in deep subseafloor sedimentary metagenomes.</title>
        <authorList>
            <person name="Kawai M."/>
            <person name="Futagami T."/>
            <person name="Toyoda A."/>
            <person name="Takaki Y."/>
            <person name="Nishi S."/>
            <person name="Hori S."/>
            <person name="Arai W."/>
            <person name="Tsubouchi T."/>
            <person name="Morono Y."/>
            <person name="Uchiyama I."/>
            <person name="Ito T."/>
            <person name="Fujiyama A."/>
            <person name="Inagaki F."/>
            <person name="Takami H."/>
        </authorList>
    </citation>
    <scope>NUCLEOTIDE SEQUENCE</scope>
    <source>
        <strain evidence="1">Expedition CK06-06</strain>
    </source>
</reference>
<organism evidence="1">
    <name type="scientific">marine sediment metagenome</name>
    <dbReference type="NCBI Taxonomy" id="412755"/>
    <lineage>
        <taxon>unclassified sequences</taxon>
        <taxon>metagenomes</taxon>
        <taxon>ecological metagenomes</taxon>
    </lineage>
</organism>
<gene>
    <name evidence="1" type="ORF">S03H2_10398</name>
</gene>
<comment type="caution">
    <text evidence="1">The sequence shown here is derived from an EMBL/GenBank/DDBJ whole genome shotgun (WGS) entry which is preliminary data.</text>
</comment>
<feature type="non-terminal residue" evidence="1">
    <location>
        <position position="37"/>
    </location>
</feature>
<dbReference type="AlphaFoldDB" id="X1G0G0"/>
<sequence>MYAPPDCCQGNAKAVWGHAIGRAAFEKRTAVGVVFAP</sequence>